<organism evidence="3 4">
    <name type="scientific">Neglectibacter timonensis</name>
    <dbReference type="NCBI Taxonomy" id="1776382"/>
    <lineage>
        <taxon>Bacteria</taxon>
        <taxon>Bacillati</taxon>
        <taxon>Bacillota</taxon>
        <taxon>Clostridia</taxon>
        <taxon>Eubacteriales</taxon>
        <taxon>Oscillospiraceae</taxon>
        <taxon>Neglectibacter</taxon>
    </lineage>
</organism>
<keyword evidence="3" id="KW-0378">Hydrolase</keyword>
<evidence type="ECO:0000313" key="4">
    <source>
        <dbReference type="Proteomes" id="UP001524473"/>
    </source>
</evidence>
<dbReference type="PANTHER" id="PTHR10963:SF55">
    <property type="entry name" value="GLYCOSIDE HYDROLASE FAMILY 16 PROTEIN"/>
    <property type="match status" value="1"/>
</dbReference>
<dbReference type="GeneID" id="90532001"/>
<dbReference type="InterPro" id="IPR050546">
    <property type="entry name" value="Glycosyl_Hydrlase_16"/>
</dbReference>
<sequence length="247" mass="28108">MIKDEYCLVWEDSFDREGMPDPEKWNCVVSGGGFGNHELQFYTAEPENVCVEGGKLRITARKQERDGHAYTSAKLTTAGKADWQYGKVQVRAKLPKGKGSWPAIWMMPNDCRGDADWPLCGEIDIMEHVGWDQNRVHATIHSGLYNHRRKTQRSSSVVLEDVSGVFHDYELEWTPEAMRFRYDGAEIACFYREEPGFETGKTGWPFDKPFYLILNVAVGGDWGGEVEAEALPFTMEVESVRVSQKKV</sequence>
<evidence type="ECO:0000313" key="3">
    <source>
        <dbReference type="EMBL" id="MCQ4839761.1"/>
    </source>
</evidence>
<dbReference type="Proteomes" id="UP001524473">
    <property type="component" value="Unassembled WGS sequence"/>
</dbReference>
<keyword evidence="4" id="KW-1185">Reference proteome</keyword>
<proteinExistence type="inferred from homology"/>
<gene>
    <name evidence="3" type="ORF">NE695_07530</name>
</gene>
<comment type="similarity">
    <text evidence="1">Belongs to the glycosyl hydrolase 16 family.</text>
</comment>
<evidence type="ECO:0000256" key="1">
    <source>
        <dbReference type="ARBA" id="ARBA00006865"/>
    </source>
</evidence>
<comment type="caution">
    <text evidence="3">The sequence shown here is derived from an EMBL/GenBank/DDBJ whole genome shotgun (WGS) entry which is preliminary data.</text>
</comment>
<dbReference type="SUPFAM" id="SSF49899">
    <property type="entry name" value="Concanavalin A-like lectins/glucanases"/>
    <property type="match status" value="1"/>
</dbReference>
<feature type="domain" description="GH16" evidence="2">
    <location>
        <begin position="14"/>
        <end position="247"/>
    </location>
</feature>
<accession>A0ABT1RYL0</accession>
<name>A0ABT1RYL0_9FIRM</name>
<dbReference type="Pfam" id="PF00722">
    <property type="entry name" value="Glyco_hydro_16"/>
    <property type="match status" value="1"/>
</dbReference>
<evidence type="ECO:0000259" key="2">
    <source>
        <dbReference type="PROSITE" id="PS51762"/>
    </source>
</evidence>
<reference evidence="3 4" key="1">
    <citation type="submission" date="2022-06" db="EMBL/GenBank/DDBJ databases">
        <title>Isolation of gut microbiota from human fecal samples.</title>
        <authorList>
            <person name="Pamer E.G."/>
            <person name="Barat B."/>
            <person name="Waligurski E."/>
            <person name="Medina S."/>
            <person name="Paddock L."/>
            <person name="Mostad J."/>
        </authorList>
    </citation>
    <scope>NUCLEOTIDE SEQUENCE [LARGE SCALE GENOMIC DNA]</scope>
    <source>
        <strain evidence="3 4">DFI.9.73</strain>
    </source>
</reference>
<dbReference type="CDD" id="cd08023">
    <property type="entry name" value="GH16_laminarinase_like"/>
    <property type="match status" value="1"/>
</dbReference>
<dbReference type="GO" id="GO:0016787">
    <property type="term" value="F:hydrolase activity"/>
    <property type="evidence" value="ECO:0007669"/>
    <property type="project" value="UniProtKB-KW"/>
</dbReference>
<dbReference type="EMBL" id="JANFZH010000014">
    <property type="protein sequence ID" value="MCQ4839761.1"/>
    <property type="molecule type" value="Genomic_DNA"/>
</dbReference>
<dbReference type="InterPro" id="IPR000757">
    <property type="entry name" value="Beta-glucanase-like"/>
</dbReference>
<dbReference type="PANTHER" id="PTHR10963">
    <property type="entry name" value="GLYCOSYL HYDROLASE-RELATED"/>
    <property type="match status" value="1"/>
</dbReference>
<dbReference type="InterPro" id="IPR013320">
    <property type="entry name" value="ConA-like_dom_sf"/>
</dbReference>
<dbReference type="RefSeq" id="WP_207644504.1">
    <property type="nucleotide sequence ID" value="NZ_CABKVV010000013.1"/>
</dbReference>
<dbReference type="PROSITE" id="PS51762">
    <property type="entry name" value="GH16_2"/>
    <property type="match status" value="1"/>
</dbReference>
<protein>
    <submittedName>
        <fullName evidence="3">Glycoside hydrolase family 16 protein</fullName>
    </submittedName>
</protein>
<dbReference type="Gene3D" id="2.60.120.200">
    <property type="match status" value="1"/>
</dbReference>